<reference evidence="1" key="1">
    <citation type="journal article" date="2020" name="Nat. Commun.">
        <title>Large-scale genome sequencing of mycorrhizal fungi provides insights into the early evolution of symbiotic traits.</title>
        <authorList>
            <person name="Miyauchi S."/>
            <person name="Kiss E."/>
            <person name="Kuo A."/>
            <person name="Drula E."/>
            <person name="Kohler A."/>
            <person name="Sanchez-Garcia M."/>
            <person name="Morin E."/>
            <person name="Andreopoulos B."/>
            <person name="Barry K.W."/>
            <person name="Bonito G."/>
            <person name="Buee M."/>
            <person name="Carver A."/>
            <person name="Chen C."/>
            <person name="Cichocki N."/>
            <person name="Clum A."/>
            <person name="Culley D."/>
            <person name="Crous P.W."/>
            <person name="Fauchery L."/>
            <person name="Girlanda M."/>
            <person name="Hayes R.D."/>
            <person name="Keri Z."/>
            <person name="LaButti K."/>
            <person name="Lipzen A."/>
            <person name="Lombard V."/>
            <person name="Magnuson J."/>
            <person name="Maillard F."/>
            <person name="Murat C."/>
            <person name="Nolan M."/>
            <person name="Ohm R.A."/>
            <person name="Pangilinan J."/>
            <person name="Pereira M.F."/>
            <person name="Perotto S."/>
            <person name="Peter M."/>
            <person name="Pfister S."/>
            <person name="Riley R."/>
            <person name="Sitrit Y."/>
            <person name="Stielow J.B."/>
            <person name="Szollosi G."/>
            <person name="Zifcakova L."/>
            <person name="Stursova M."/>
            <person name="Spatafora J.W."/>
            <person name="Tedersoo L."/>
            <person name="Vaario L.M."/>
            <person name="Yamada A."/>
            <person name="Yan M."/>
            <person name="Wang P."/>
            <person name="Xu J."/>
            <person name="Bruns T."/>
            <person name="Baldrian P."/>
            <person name="Vilgalys R."/>
            <person name="Dunand C."/>
            <person name="Henrissat B."/>
            <person name="Grigoriev I.V."/>
            <person name="Hibbett D."/>
            <person name="Nagy L.G."/>
            <person name="Martin F.M."/>
        </authorList>
    </citation>
    <scope>NUCLEOTIDE SEQUENCE</scope>
    <source>
        <strain evidence="1">UH-Tt-Lm1</strain>
    </source>
</reference>
<evidence type="ECO:0000313" key="1">
    <source>
        <dbReference type="EMBL" id="KAF9783158.1"/>
    </source>
</evidence>
<proteinExistence type="predicted"/>
<organism evidence="1 2">
    <name type="scientific">Thelephora terrestris</name>
    <dbReference type="NCBI Taxonomy" id="56493"/>
    <lineage>
        <taxon>Eukaryota</taxon>
        <taxon>Fungi</taxon>
        <taxon>Dikarya</taxon>
        <taxon>Basidiomycota</taxon>
        <taxon>Agaricomycotina</taxon>
        <taxon>Agaricomycetes</taxon>
        <taxon>Thelephorales</taxon>
        <taxon>Thelephoraceae</taxon>
        <taxon>Thelephora</taxon>
    </lineage>
</organism>
<dbReference type="OrthoDB" id="9895617at2759"/>
<reference evidence="1" key="2">
    <citation type="submission" date="2020-11" db="EMBL/GenBank/DDBJ databases">
        <authorList>
            <consortium name="DOE Joint Genome Institute"/>
            <person name="Kuo A."/>
            <person name="Miyauchi S."/>
            <person name="Kiss E."/>
            <person name="Drula E."/>
            <person name="Kohler A."/>
            <person name="Sanchez-Garcia M."/>
            <person name="Andreopoulos B."/>
            <person name="Barry K.W."/>
            <person name="Bonito G."/>
            <person name="Buee M."/>
            <person name="Carver A."/>
            <person name="Chen C."/>
            <person name="Cichocki N."/>
            <person name="Clum A."/>
            <person name="Culley D."/>
            <person name="Crous P.W."/>
            <person name="Fauchery L."/>
            <person name="Girlanda M."/>
            <person name="Hayes R."/>
            <person name="Keri Z."/>
            <person name="Labutti K."/>
            <person name="Lipzen A."/>
            <person name="Lombard V."/>
            <person name="Magnuson J."/>
            <person name="Maillard F."/>
            <person name="Morin E."/>
            <person name="Murat C."/>
            <person name="Nolan M."/>
            <person name="Ohm R."/>
            <person name="Pangilinan J."/>
            <person name="Pereira M."/>
            <person name="Perotto S."/>
            <person name="Peter M."/>
            <person name="Riley R."/>
            <person name="Sitrit Y."/>
            <person name="Stielow B."/>
            <person name="Szollosi G."/>
            <person name="Zifcakova L."/>
            <person name="Stursova M."/>
            <person name="Spatafora J.W."/>
            <person name="Tedersoo L."/>
            <person name="Vaario L.-M."/>
            <person name="Yamada A."/>
            <person name="Yan M."/>
            <person name="Wang P."/>
            <person name="Xu J."/>
            <person name="Bruns T."/>
            <person name="Baldrian P."/>
            <person name="Vilgalys R."/>
            <person name="Henrissat B."/>
            <person name="Grigoriev I.V."/>
            <person name="Hibbett D."/>
            <person name="Nagy L.G."/>
            <person name="Martin F.M."/>
        </authorList>
    </citation>
    <scope>NUCLEOTIDE SEQUENCE</scope>
    <source>
        <strain evidence="1">UH-Tt-Lm1</strain>
    </source>
</reference>
<sequence>MGLFHHDSEESLAHESVTKHKADLSHELMSGAAAFAAAHEYEKHVAKNGKPPSHAKAKELLAGFSGAFIDREIETRGLNAFDKEKAKHEANKKAEKALGSSGSFN</sequence>
<evidence type="ECO:0000313" key="2">
    <source>
        <dbReference type="Proteomes" id="UP000736335"/>
    </source>
</evidence>
<dbReference type="EMBL" id="WIUZ02000010">
    <property type="protein sequence ID" value="KAF9783158.1"/>
    <property type="molecule type" value="Genomic_DNA"/>
</dbReference>
<dbReference type="Pfam" id="PF12585">
    <property type="entry name" value="DUF3759"/>
    <property type="match status" value="1"/>
</dbReference>
<dbReference type="PANTHER" id="PTHR37450">
    <property type="entry name" value="CIPC PROTEIN"/>
    <property type="match status" value="1"/>
</dbReference>
<dbReference type="InterPro" id="IPR022234">
    <property type="entry name" value="DUF3759"/>
</dbReference>
<name>A0A9P6HB60_9AGAM</name>
<comment type="caution">
    <text evidence="1">The sequence shown here is derived from an EMBL/GenBank/DDBJ whole genome shotgun (WGS) entry which is preliminary data.</text>
</comment>
<dbReference type="AlphaFoldDB" id="A0A9P6HB60"/>
<keyword evidence="2" id="KW-1185">Reference proteome</keyword>
<protein>
    <submittedName>
        <fullName evidence="1">Uncharacterized protein</fullName>
    </submittedName>
</protein>
<accession>A0A9P6HB60</accession>
<dbReference type="Proteomes" id="UP000736335">
    <property type="component" value="Unassembled WGS sequence"/>
</dbReference>
<gene>
    <name evidence="1" type="ORF">BJ322DRAFT_1021890</name>
</gene>
<dbReference type="PANTHER" id="PTHR37450:SF1">
    <property type="entry name" value="CIPC PROTEIN"/>
    <property type="match status" value="1"/>
</dbReference>